<evidence type="ECO:0000256" key="1">
    <source>
        <dbReference type="SAM" id="Phobius"/>
    </source>
</evidence>
<evidence type="ECO:0000313" key="2">
    <source>
        <dbReference type="EMBL" id="KAB8274514.1"/>
    </source>
</evidence>
<keyword evidence="3" id="KW-1185">Reference proteome</keyword>
<keyword evidence="1" id="KW-0812">Transmembrane</keyword>
<name>A0A5N6J986_9EURO</name>
<dbReference type="AlphaFoldDB" id="A0A5N6J986"/>
<keyword evidence="1" id="KW-0472">Membrane</keyword>
<protein>
    <submittedName>
        <fullName evidence="2">Uncharacterized protein</fullName>
    </submittedName>
</protein>
<keyword evidence="1" id="KW-1133">Transmembrane helix</keyword>
<sequence>MTTSDSTQFQMAKWVPCLCRQGCLITTPTYLRLRKPGAASFAHILHLSNMWVATIFGSGVKEIERGKKRKKRKEKQFRHRRRIYSYLV</sequence>
<organism evidence="2 3">
    <name type="scientific">Aspergillus minisclerotigenes</name>
    <dbReference type="NCBI Taxonomy" id="656917"/>
    <lineage>
        <taxon>Eukaryota</taxon>
        <taxon>Fungi</taxon>
        <taxon>Dikarya</taxon>
        <taxon>Ascomycota</taxon>
        <taxon>Pezizomycotina</taxon>
        <taxon>Eurotiomycetes</taxon>
        <taxon>Eurotiomycetidae</taxon>
        <taxon>Eurotiales</taxon>
        <taxon>Aspergillaceae</taxon>
        <taxon>Aspergillus</taxon>
        <taxon>Aspergillus subgen. Circumdati</taxon>
    </lineage>
</organism>
<evidence type="ECO:0000313" key="3">
    <source>
        <dbReference type="Proteomes" id="UP000326289"/>
    </source>
</evidence>
<reference evidence="2 3" key="1">
    <citation type="submission" date="2019-04" db="EMBL/GenBank/DDBJ databases">
        <title>Fungal friends and foes A comparative genomics study of 23 Aspergillus species from section Flavi.</title>
        <authorList>
            <consortium name="DOE Joint Genome Institute"/>
            <person name="Kjaerbolling I."/>
            <person name="Vesth T.C."/>
            <person name="Frisvad J.C."/>
            <person name="Nybo J.L."/>
            <person name="Theobald S."/>
            <person name="Kildgaard S."/>
            <person name="Petersen T.I."/>
            <person name="Kuo A."/>
            <person name="Sato A."/>
            <person name="Lyhne E.K."/>
            <person name="Kogle M.E."/>
            <person name="Wiebenga A."/>
            <person name="Kun R.S."/>
            <person name="Lubbers R.J."/>
            <person name="Makela M.R."/>
            <person name="Barry K."/>
            <person name="Chovatia M."/>
            <person name="Clum A."/>
            <person name="Daum C."/>
            <person name="Haridas S."/>
            <person name="He G."/>
            <person name="LaButti K."/>
            <person name="Lipzen A."/>
            <person name="Mondo S."/>
            <person name="Pangilinan J."/>
            <person name="Riley R."/>
            <person name="Salamov A."/>
            <person name="Simmons B.A."/>
            <person name="Magnuson J.K."/>
            <person name="Henrissat B."/>
            <person name="Mortensen U.H."/>
            <person name="Larsen T.O."/>
            <person name="De vries R.P."/>
            <person name="Grigoriev I.V."/>
            <person name="Machida M."/>
            <person name="Baker S.E."/>
            <person name="Andersen M.R."/>
        </authorList>
    </citation>
    <scope>NUCLEOTIDE SEQUENCE [LARGE SCALE GENOMIC DNA]</scope>
    <source>
        <strain evidence="2 3">CBS 117635</strain>
    </source>
</reference>
<dbReference type="EMBL" id="ML732788">
    <property type="protein sequence ID" value="KAB8274514.1"/>
    <property type="molecule type" value="Genomic_DNA"/>
</dbReference>
<proteinExistence type="predicted"/>
<accession>A0A5N6J986</accession>
<gene>
    <name evidence="2" type="ORF">BDV30DRAFT_209124</name>
</gene>
<feature type="transmembrane region" description="Helical" evidence="1">
    <location>
        <begin position="38"/>
        <end position="60"/>
    </location>
</feature>
<dbReference type="Proteomes" id="UP000326289">
    <property type="component" value="Unassembled WGS sequence"/>
</dbReference>